<evidence type="ECO:0000313" key="3">
    <source>
        <dbReference type="Proteomes" id="UP000194040"/>
    </source>
</evidence>
<proteinExistence type="predicted"/>
<accession>A0ABX3XBQ2</accession>
<dbReference type="InterPro" id="IPR022225">
    <property type="entry name" value="Phage_tail_fibre_N"/>
</dbReference>
<organism evidence="2 3">
    <name type="scientific">Lonsdalea iberica</name>
    <dbReference type="NCBI Taxonomy" id="1082703"/>
    <lineage>
        <taxon>Bacteria</taxon>
        <taxon>Pseudomonadati</taxon>
        <taxon>Pseudomonadota</taxon>
        <taxon>Gammaproteobacteria</taxon>
        <taxon>Enterobacterales</taxon>
        <taxon>Pectobacteriaceae</taxon>
        <taxon>Lonsdalea</taxon>
    </lineage>
</organism>
<dbReference type="EMBL" id="LUTQ01000123">
    <property type="protein sequence ID" value="OSN03528.1"/>
    <property type="molecule type" value="Genomic_DNA"/>
</dbReference>
<reference evidence="2 3" key="1">
    <citation type="submission" date="2016-02" db="EMBL/GenBank/DDBJ databases">
        <title>Species-wide whole genome sequencing reveals diversity, host range in Lonsdalea quercina.</title>
        <authorList>
            <person name="Li Y."/>
        </authorList>
    </citation>
    <scope>NUCLEOTIDE SEQUENCE [LARGE SCALE GENOMIC DNA]</scope>
    <source>
        <strain evidence="2 3">LMG 26265</strain>
    </source>
</reference>
<sequence>MVTLAVANCAKTYKPQLQEGSGRTQTVRMSIVVNSADNATLKIDPSVVLTIRQYIAECRLR</sequence>
<protein>
    <recommendedName>
        <fullName evidence="1">Phage tail fibre protein N-terminal domain-containing protein</fullName>
    </recommendedName>
</protein>
<dbReference type="Pfam" id="PF12571">
    <property type="entry name" value="Phage_tail_fib"/>
    <property type="match status" value="1"/>
</dbReference>
<keyword evidence="3" id="KW-1185">Reference proteome</keyword>
<evidence type="ECO:0000259" key="1">
    <source>
        <dbReference type="Pfam" id="PF12571"/>
    </source>
</evidence>
<dbReference type="Proteomes" id="UP000194040">
    <property type="component" value="Unassembled WGS sequence"/>
</dbReference>
<evidence type="ECO:0000313" key="2">
    <source>
        <dbReference type="EMBL" id="OSN03528.1"/>
    </source>
</evidence>
<gene>
    <name evidence="2" type="ORF">AU512_16625</name>
</gene>
<comment type="caution">
    <text evidence="2">The sequence shown here is derived from an EMBL/GenBank/DDBJ whole genome shotgun (WGS) entry which is preliminary data.</text>
</comment>
<name>A0ABX3XBQ2_9GAMM</name>
<feature type="domain" description="Phage tail fibre protein N-terminal" evidence="1">
    <location>
        <begin position="4"/>
        <end position="52"/>
    </location>
</feature>